<gene>
    <name evidence="4" type="ORF">Kpol_190p1</name>
</gene>
<dbReference type="GO" id="GO:0072659">
    <property type="term" value="P:protein localization to plasma membrane"/>
    <property type="evidence" value="ECO:0007669"/>
    <property type="project" value="EnsemblFungi"/>
</dbReference>
<evidence type="ECO:0000313" key="5">
    <source>
        <dbReference type="Proteomes" id="UP000000267"/>
    </source>
</evidence>
<keyword evidence="2" id="KW-0812">Transmembrane</keyword>
<protein>
    <recommendedName>
        <fullName evidence="3">Membrane anchor Opy2 N-terminal domain-containing protein</fullName>
    </recommendedName>
</protein>
<dbReference type="PhylomeDB" id="A7TTR0"/>
<feature type="transmembrane region" description="Helical" evidence="2">
    <location>
        <begin position="81"/>
        <end position="102"/>
    </location>
</feature>
<feature type="compositionally biased region" description="Low complexity" evidence="1">
    <location>
        <begin position="276"/>
        <end position="288"/>
    </location>
</feature>
<accession>A7TTR0</accession>
<dbReference type="FunCoup" id="A7TTR0">
    <property type="interactions" value="108"/>
</dbReference>
<dbReference type="OrthoDB" id="2402916at2759"/>
<sequence>MSSLILSSSNSTSTDGCVVCPDKPECPSCNDDELCVLTPMTCYSCPTTYCAQNTNSTTLGNSTNNGSNSNNGSGHNGSVPAIVGGVVGGIVALFLIATYFLYKKYWKPKKDAERKEDSDKRLSKLLGSVYDGDLEDLEDDDDLFSDDDDLLSEDNDEVPDLPGTSTQGQYGSTPAKYSHSGFISKGSNMMQPGNRSSSSTLHTKASNILPIAYIPGVTTVDGRGRTVVTKAFKNHALNTTGDVRSHITLGSSIFDSIDGDYLNDDDIGSRRSVLESNSSSNSSSNGSKKGNKSSEQLTTAIRARPRLVNIKENGEEGGEAIRSSSETGGLGLGDDFMEGKSSQSMGEGSDYNGELDLTDEFDRAEDDDSFVLDVKI</sequence>
<dbReference type="GeneID" id="5542324"/>
<organism evidence="5">
    <name type="scientific">Vanderwaltozyma polyspora (strain ATCC 22028 / DSM 70294 / BCRC 21397 / CBS 2163 / NBRC 10782 / NRRL Y-8283 / UCD 57-17)</name>
    <name type="common">Kluyveromyces polysporus</name>
    <dbReference type="NCBI Taxonomy" id="436907"/>
    <lineage>
        <taxon>Eukaryota</taxon>
        <taxon>Fungi</taxon>
        <taxon>Dikarya</taxon>
        <taxon>Ascomycota</taxon>
        <taxon>Saccharomycotina</taxon>
        <taxon>Saccharomycetes</taxon>
        <taxon>Saccharomycetales</taxon>
        <taxon>Saccharomycetaceae</taxon>
        <taxon>Vanderwaltozyma</taxon>
    </lineage>
</organism>
<dbReference type="RefSeq" id="XP_001642205.1">
    <property type="nucleotide sequence ID" value="XM_001642155.1"/>
</dbReference>
<name>A7TTR0_VANPO</name>
<proteinExistence type="predicted"/>
<dbReference type="GO" id="GO:0000751">
    <property type="term" value="P:mitotic cell cycle G1 arrest in response to pheromone"/>
    <property type="evidence" value="ECO:0007669"/>
    <property type="project" value="EnsemblFungi"/>
</dbReference>
<dbReference type="eggNOG" id="ENOG502RY3X">
    <property type="taxonomic scope" value="Eukaryota"/>
</dbReference>
<dbReference type="KEGG" id="vpo:Kpol_190p1"/>
<dbReference type="InterPro" id="IPR018571">
    <property type="entry name" value="Membrane_anchor_Opy2_N"/>
</dbReference>
<feature type="region of interest" description="Disordered" evidence="1">
    <location>
        <begin position="137"/>
        <end position="173"/>
    </location>
</feature>
<evidence type="ECO:0000313" key="4">
    <source>
        <dbReference type="EMBL" id="EDO14347.1"/>
    </source>
</evidence>
<dbReference type="GO" id="GO:0005886">
    <property type="term" value="C:plasma membrane"/>
    <property type="evidence" value="ECO:0007669"/>
    <property type="project" value="EnsemblFungi"/>
</dbReference>
<feature type="region of interest" description="Disordered" evidence="1">
    <location>
        <begin position="272"/>
        <end position="298"/>
    </location>
</feature>
<feature type="compositionally biased region" description="Acidic residues" evidence="1">
    <location>
        <begin position="137"/>
        <end position="159"/>
    </location>
</feature>
<feature type="compositionally biased region" description="Polar residues" evidence="1">
    <location>
        <begin position="163"/>
        <end position="172"/>
    </location>
</feature>
<evidence type="ECO:0000259" key="3">
    <source>
        <dbReference type="Pfam" id="PF09463"/>
    </source>
</evidence>
<feature type="domain" description="Membrane anchor Opy2 N-terminal" evidence="3">
    <location>
        <begin position="17"/>
        <end position="50"/>
    </location>
</feature>
<evidence type="ECO:0000256" key="2">
    <source>
        <dbReference type="SAM" id="Phobius"/>
    </source>
</evidence>
<dbReference type="AlphaFoldDB" id="A7TTR0"/>
<dbReference type="Pfam" id="PF09463">
    <property type="entry name" value="Opy2"/>
    <property type="match status" value="1"/>
</dbReference>
<dbReference type="STRING" id="436907.A7TTR0"/>
<dbReference type="Proteomes" id="UP000000267">
    <property type="component" value="Unassembled WGS sequence"/>
</dbReference>
<dbReference type="GO" id="GO:1900436">
    <property type="term" value="P:positive regulation of filamentous growth of a population of unicellular organisms in response to starvation"/>
    <property type="evidence" value="ECO:0007669"/>
    <property type="project" value="EnsemblFungi"/>
</dbReference>
<keyword evidence="2" id="KW-0472">Membrane</keyword>
<feature type="region of interest" description="Disordered" evidence="1">
    <location>
        <begin position="310"/>
        <end position="355"/>
    </location>
</feature>
<dbReference type="HOGENOM" id="CLU_062466_0_0_1"/>
<dbReference type="OMA" id="SCPKYYC"/>
<dbReference type="GO" id="GO:0007232">
    <property type="term" value="P:osmosensory signaling pathway via Sho1 osmosensor"/>
    <property type="evidence" value="ECO:0007669"/>
    <property type="project" value="EnsemblFungi"/>
</dbReference>
<keyword evidence="5" id="KW-1185">Reference proteome</keyword>
<evidence type="ECO:0000256" key="1">
    <source>
        <dbReference type="SAM" id="MobiDB-lite"/>
    </source>
</evidence>
<keyword evidence="2" id="KW-1133">Transmembrane helix</keyword>
<dbReference type="EMBL" id="DS480609">
    <property type="protein sequence ID" value="EDO14347.1"/>
    <property type="molecule type" value="Genomic_DNA"/>
</dbReference>
<reference evidence="4 5" key="1">
    <citation type="journal article" date="2007" name="Proc. Natl. Acad. Sci. U.S.A.">
        <title>Independent sorting-out of thousands of duplicated gene pairs in two yeast species descended from a whole-genome duplication.</title>
        <authorList>
            <person name="Scannell D.R."/>
            <person name="Frank A.C."/>
            <person name="Conant G.C."/>
            <person name="Byrne K.P."/>
            <person name="Woolfit M."/>
            <person name="Wolfe K.H."/>
        </authorList>
    </citation>
    <scope>NUCLEOTIDE SEQUENCE [LARGE SCALE GENOMIC DNA]</scope>
    <source>
        <strain evidence="5">ATCC 22028 / DSM 70294 / BCRC 21397 / CBS 2163 / NBRC 10782 / NRRL Y-8283 / UCD 57-17</strain>
    </source>
</reference>
<dbReference type="InParanoid" id="A7TTR0"/>